<dbReference type="EMBL" id="JAUHPW010000001">
    <property type="protein sequence ID" value="MDN4474562.1"/>
    <property type="molecule type" value="Genomic_DNA"/>
</dbReference>
<comment type="caution">
    <text evidence="7">The sequence shown here is derived from an EMBL/GenBank/DDBJ whole genome shotgun (WGS) entry which is preliminary data.</text>
</comment>
<feature type="domain" description="dUTPase-like" evidence="6">
    <location>
        <begin position="15"/>
        <end position="145"/>
    </location>
</feature>
<dbReference type="Pfam" id="PF00692">
    <property type="entry name" value="dUTPase"/>
    <property type="match status" value="1"/>
</dbReference>
<comment type="pathway">
    <text evidence="5">Pyrimidine metabolism; dUMP biosynthesis; dUMP from dCTP (dUTP route): step 2/2.</text>
</comment>
<dbReference type="InterPro" id="IPR033704">
    <property type="entry name" value="dUTPase_trimeric"/>
</dbReference>
<accession>A0ABT8G6D4</accession>
<sequence length="153" mass="15802">MADLEILVSTTEPDVPLPHYSHPGDAGADITTRIDVTLEPGERATVPTGLKIALPDGYAAFVHPRSGLAAKRGVTIVNAPGTVDAGYRGEIAVTLLNTDPRETVTLSRGDRIAQLVIQRVEHAAFVAVEALPGSHRGDGGFGSTGVTTAAAAK</sequence>
<evidence type="ECO:0000256" key="3">
    <source>
        <dbReference type="ARBA" id="ARBA00023080"/>
    </source>
</evidence>
<feature type="binding site" evidence="5">
    <location>
        <begin position="65"/>
        <end position="67"/>
    </location>
    <ligand>
        <name>substrate</name>
    </ligand>
</feature>
<evidence type="ECO:0000313" key="8">
    <source>
        <dbReference type="Proteomes" id="UP001172728"/>
    </source>
</evidence>
<dbReference type="PANTHER" id="PTHR11241">
    <property type="entry name" value="DEOXYURIDINE 5'-TRIPHOSPHATE NUCLEOTIDOHYDROLASE"/>
    <property type="match status" value="1"/>
</dbReference>
<dbReference type="Gene3D" id="2.70.40.10">
    <property type="match status" value="1"/>
</dbReference>
<dbReference type="NCBIfam" id="TIGR00576">
    <property type="entry name" value="dut"/>
    <property type="match status" value="1"/>
</dbReference>
<dbReference type="NCBIfam" id="NF001862">
    <property type="entry name" value="PRK00601.1"/>
    <property type="match status" value="1"/>
</dbReference>
<comment type="caution">
    <text evidence="5">Lacks conserved residue(s) required for the propagation of feature annotation.</text>
</comment>
<dbReference type="EC" id="3.6.1.23" evidence="5"/>
<keyword evidence="3 5" id="KW-0546">Nucleotide metabolism</keyword>
<reference evidence="7" key="1">
    <citation type="submission" date="2023-06" db="EMBL/GenBank/DDBJ databases">
        <title>Sysu t00192.</title>
        <authorList>
            <person name="Gao L."/>
            <person name="Fang B.-Z."/>
            <person name="Li W.-J."/>
        </authorList>
    </citation>
    <scope>NUCLEOTIDE SEQUENCE</scope>
    <source>
        <strain evidence="7">SYSU T00192</strain>
    </source>
</reference>
<dbReference type="InterPro" id="IPR029054">
    <property type="entry name" value="dUTPase-like"/>
</dbReference>
<dbReference type="Proteomes" id="UP001172728">
    <property type="component" value="Unassembled WGS sequence"/>
</dbReference>
<proteinExistence type="inferred from homology"/>
<dbReference type="InterPro" id="IPR036157">
    <property type="entry name" value="dUTPase-like_sf"/>
</dbReference>
<evidence type="ECO:0000313" key="7">
    <source>
        <dbReference type="EMBL" id="MDN4474562.1"/>
    </source>
</evidence>
<protein>
    <recommendedName>
        <fullName evidence="5">Deoxyuridine 5'-triphosphate nucleotidohydrolase</fullName>
        <shortName evidence="5">dUTPase</shortName>
        <ecNumber evidence="5">3.6.1.23</ecNumber>
    </recommendedName>
    <alternativeName>
        <fullName evidence="5">dUTP pyrophosphatase</fullName>
    </alternativeName>
</protein>
<keyword evidence="2 5" id="KW-0378">Hydrolase</keyword>
<comment type="cofactor">
    <cofactor evidence="5">
        <name>Mg(2+)</name>
        <dbReference type="ChEBI" id="CHEBI:18420"/>
    </cofactor>
</comment>
<name>A0ABT8G6D4_9MICO</name>
<comment type="function">
    <text evidence="5">This enzyme is involved in nucleotide metabolism: it produces dUMP, the immediate precursor of thymidine nucleotides and it decreases the intracellular concentration of dUTP so that uracil cannot be incorporated into DNA.</text>
</comment>
<comment type="similarity">
    <text evidence="1 5">Belongs to the dUTPase family.</text>
</comment>
<evidence type="ECO:0000256" key="2">
    <source>
        <dbReference type="ARBA" id="ARBA00022801"/>
    </source>
</evidence>
<evidence type="ECO:0000256" key="4">
    <source>
        <dbReference type="ARBA" id="ARBA00047686"/>
    </source>
</evidence>
<dbReference type="RefSeq" id="WP_301130966.1">
    <property type="nucleotide sequence ID" value="NZ_JAUHPW010000001.1"/>
</dbReference>
<keyword evidence="8" id="KW-1185">Reference proteome</keyword>
<evidence type="ECO:0000256" key="5">
    <source>
        <dbReference type="HAMAP-Rule" id="MF_00116"/>
    </source>
</evidence>
<dbReference type="PANTHER" id="PTHR11241:SF0">
    <property type="entry name" value="DEOXYURIDINE 5'-TRIPHOSPHATE NUCLEOTIDOHYDROLASE"/>
    <property type="match status" value="1"/>
</dbReference>
<dbReference type="InterPro" id="IPR008181">
    <property type="entry name" value="dUTPase"/>
</dbReference>
<gene>
    <name evidence="5 7" type="primary">dut</name>
    <name evidence="7" type="ORF">QQX09_01710</name>
</gene>
<dbReference type="CDD" id="cd07557">
    <property type="entry name" value="trimeric_dUTPase"/>
    <property type="match status" value="1"/>
</dbReference>
<dbReference type="SUPFAM" id="SSF51283">
    <property type="entry name" value="dUTPase-like"/>
    <property type="match status" value="1"/>
</dbReference>
<feature type="binding site" evidence="5">
    <location>
        <position position="78"/>
    </location>
    <ligand>
        <name>substrate</name>
    </ligand>
</feature>
<dbReference type="GO" id="GO:0004170">
    <property type="term" value="F:dUTP diphosphatase activity"/>
    <property type="evidence" value="ECO:0007669"/>
    <property type="project" value="UniProtKB-EC"/>
</dbReference>
<keyword evidence="5" id="KW-0460">Magnesium</keyword>
<comment type="catalytic activity">
    <reaction evidence="4 5">
        <text>dUTP + H2O = dUMP + diphosphate + H(+)</text>
        <dbReference type="Rhea" id="RHEA:10248"/>
        <dbReference type="ChEBI" id="CHEBI:15377"/>
        <dbReference type="ChEBI" id="CHEBI:15378"/>
        <dbReference type="ChEBI" id="CHEBI:33019"/>
        <dbReference type="ChEBI" id="CHEBI:61555"/>
        <dbReference type="ChEBI" id="CHEBI:246422"/>
        <dbReference type="EC" id="3.6.1.23"/>
    </reaction>
</comment>
<evidence type="ECO:0000259" key="6">
    <source>
        <dbReference type="Pfam" id="PF00692"/>
    </source>
</evidence>
<dbReference type="HAMAP" id="MF_00116">
    <property type="entry name" value="dUTPase_bact"/>
    <property type="match status" value="1"/>
</dbReference>
<organism evidence="7 8">
    <name type="scientific">Demequina litoralis</name>
    <dbReference type="NCBI Taxonomy" id="3051660"/>
    <lineage>
        <taxon>Bacteria</taxon>
        <taxon>Bacillati</taxon>
        <taxon>Actinomycetota</taxon>
        <taxon>Actinomycetes</taxon>
        <taxon>Micrococcales</taxon>
        <taxon>Demequinaceae</taxon>
        <taxon>Demequina</taxon>
    </lineage>
</organism>
<keyword evidence="5" id="KW-0479">Metal-binding</keyword>
<feature type="binding site" evidence="5">
    <location>
        <begin position="82"/>
        <end position="84"/>
    </location>
    <ligand>
        <name>substrate</name>
    </ligand>
</feature>
<evidence type="ECO:0000256" key="1">
    <source>
        <dbReference type="ARBA" id="ARBA00006581"/>
    </source>
</evidence>